<keyword evidence="4 8" id="KW-0812">Transmembrane</keyword>
<evidence type="ECO:0000256" key="8">
    <source>
        <dbReference type="SAM" id="Phobius"/>
    </source>
</evidence>
<evidence type="ECO:0000256" key="3">
    <source>
        <dbReference type="ARBA" id="ARBA00022475"/>
    </source>
</evidence>
<dbReference type="RefSeq" id="WP_091725383.1">
    <property type="nucleotide sequence ID" value="NZ_LT629757.1"/>
</dbReference>
<reference evidence="10" key="1">
    <citation type="submission" date="2016-10" db="EMBL/GenBank/DDBJ databases">
        <authorList>
            <person name="Varghese N."/>
            <person name="Submissions S."/>
        </authorList>
    </citation>
    <scope>NUCLEOTIDE SEQUENCE [LARGE SCALE GENOMIC DNA]</scope>
    <source>
        <strain evidence="10">DSM 22127</strain>
    </source>
</reference>
<feature type="transmembrane region" description="Helical" evidence="8">
    <location>
        <begin position="6"/>
        <end position="30"/>
    </location>
</feature>
<gene>
    <name evidence="9" type="ORF">SAMN04488570_0353</name>
</gene>
<evidence type="ECO:0000313" key="10">
    <source>
        <dbReference type="Proteomes" id="UP000198859"/>
    </source>
</evidence>
<evidence type="ECO:0000256" key="7">
    <source>
        <dbReference type="ARBA" id="ARBA00023136"/>
    </source>
</evidence>
<evidence type="ECO:0000256" key="4">
    <source>
        <dbReference type="ARBA" id="ARBA00022692"/>
    </source>
</evidence>
<feature type="transmembrane region" description="Helical" evidence="8">
    <location>
        <begin position="132"/>
        <end position="154"/>
    </location>
</feature>
<dbReference type="InterPro" id="IPR007227">
    <property type="entry name" value="Cell_shape_determining_MreD"/>
</dbReference>
<feature type="transmembrane region" description="Helical" evidence="8">
    <location>
        <begin position="99"/>
        <end position="120"/>
    </location>
</feature>
<dbReference type="STRING" id="642780.SAMN04488570_0353"/>
<evidence type="ECO:0000256" key="6">
    <source>
        <dbReference type="ARBA" id="ARBA00022989"/>
    </source>
</evidence>
<feature type="transmembrane region" description="Helical" evidence="8">
    <location>
        <begin position="37"/>
        <end position="63"/>
    </location>
</feature>
<dbReference type="Proteomes" id="UP000198859">
    <property type="component" value="Chromosome I"/>
</dbReference>
<dbReference type="GO" id="GO:0008360">
    <property type="term" value="P:regulation of cell shape"/>
    <property type="evidence" value="ECO:0007669"/>
    <property type="project" value="UniProtKB-KW"/>
</dbReference>
<comment type="subcellular location">
    <subcellularLocation>
        <location evidence="1">Cell membrane</location>
        <topology evidence="1">Multi-pass membrane protein</topology>
    </subcellularLocation>
</comment>
<dbReference type="OrthoDB" id="3473300at2"/>
<evidence type="ECO:0000256" key="5">
    <source>
        <dbReference type="ARBA" id="ARBA00022960"/>
    </source>
</evidence>
<dbReference type="AlphaFoldDB" id="A0A1H1LT70"/>
<accession>A0A1H1LT70</accession>
<feature type="transmembrane region" description="Helical" evidence="8">
    <location>
        <begin position="75"/>
        <end position="92"/>
    </location>
</feature>
<dbReference type="GO" id="GO:0005886">
    <property type="term" value="C:plasma membrane"/>
    <property type="evidence" value="ECO:0007669"/>
    <property type="project" value="UniProtKB-SubCell"/>
</dbReference>
<name>A0A1H1LT70_9ACTN</name>
<dbReference type="NCBIfam" id="TIGR03426">
    <property type="entry name" value="shape_MreD"/>
    <property type="match status" value="1"/>
</dbReference>
<evidence type="ECO:0000256" key="2">
    <source>
        <dbReference type="ARBA" id="ARBA00007776"/>
    </source>
</evidence>
<dbReference type="EMBL" id="LT629757">
    <property type="protein sequence ID" value="SDR77788.1"/>
    <property type="molecule type" value="Genomic_DNA"/>
</dbReference>
<keyword evidence="3" id="KW-1003">Cell membrane</keyword>
<keyword evidence="10" id="KW-1185">Reference proteome</keyword>
<proteinExistence type="inferred from homology"/>
<evidence type="ECO:0000313" key="9">
    <source>
        <dbReference type="EMBL" id="SDR77788.1"/>
    </source>
</evidence>
<keyword evidence="7 8" id="KW-0472">Membrane</keyword>
<comment type="similarity">
    <text evidence="2">Belongs to the MreD family.</text>
</comment>
<dbReference type="Pfam" id="PF04093">
    <property type="entry name" value="MreD"/>
    <property type="match status" value="1"/>
</dbReference>
<organism evidence="9 10">
    <name type="scientific">Nocardioides scoriae</name>
    <dbReference type="NCBI Taxonomy" id="642780"/>
    <lineage>
        <taxon>Bacteria</taxon>
        <taxon>Bacillati</taxon>
        <taxon>Actinomycetota</taxon>
        <taxon>Actinomycetes</taxon>
        <taxon>Propionibacteriales</taxon>
        <taxon>Nocardioidaceae</taxon>
        <taxon>Nocardioides</taxon>
    </lineage>
</organism>
<protein>
    <submittedName>
        <fullName evidence="9">Rod shape-determining protein MreD</fullName>
    </submittedName>
</protein>
<keyword evidence="5" id="KW-0133">Cell shape</keyword>
<sequence>MSSLYRTALIALAVVAAVVVQVAVLGVVAVNGVVPNLALVVVVAVTIVRGPETGVVTAFAAGLLLDLAPPSEHLAGRWALAFVLAALLAARVRHDARQSALAGLATVAACSFVATSVFAFTGQLLGDHALPAGQLFSVVFLALLWDVVVAPLLLPPLMVLFERHRAHELAA</sequence>
<keyword evidence="6 8" id="KW-1133">Transmembrane helix</keyword>
<evidence type="ECO:0000256" key="1">
    <source>
        <dbReference type="ARBA" id="ARBA00004651"/>
    </source>
</evidence>